<dbReference type="OrthoDB" id="18264at2157"/>
<dbReference type="NCBIfam" id="TIGR00024">
    <property type="entry name" value="SbcD_rel_arch"/>
    <property type="match status" value="1"/>
</dbReference>
<accession>A0A2U9IG62</accession>
<dbReference type="InterPro" id="IPR004376">
    <property type="entry name" value="Pesterase_MJ0037"/>
</dbReference>
<dbReference type="PANTHER" id="PTHR39323:SF1">
    <property type="entry name" value="BLR1149 PROTEIN"/>
    <property type="match status" value="1"/>
</dbReference>
<dbReference type="SUPFAM" id="SSF56300">
    <property type="entry name" value="Metallo-dependent phosphatases"/>
    <property type="match status" value="1"/>
</dbReference>
<dbReference type="Proteomes" id="UP000248044">
    <property type="component" value="Chromosome"/>
</dbReference>
<dbReference type="InterPro" id="IPR024173">
    <property type="entry name" value="Pesterase_MJ0037-like"/>
</dbReference>
<dbReference type="EMBL" id="CP029289">
    <property type="protein sequence ID" value="AWR95013.1"/>
    <property type="molecule type" value="Genomic_DNA"/>
</dbReference>
<dbReference type="KEGG" id="abri:DFR85_10810"/>
<evidence type="ECO:0000313" key="2">
    <source>
        <dbReference type="EMBL" id="AWR95013.1"/>
    </source>
</evidence>
<dbReference type="CDD" id="cd07391">
    <property type="entry name" value="MPP_PF1019"/>
    <property type="match status" value="1"/>
</dbReference>
<gene>
    <name evidence="2" type="ORF">DFR85_10810</name>
</gene>
<proteinExistence type="predicted"/>
<dbReference type="Pfam" id="PF00149">
    <property type="entry name" value="Metallophos"/>
    <property type="match status" value="1"/>
</dbReference>
<dbReference type="InterPro" id="IPR004843">
    <property type="entry name" value="Calcineurin-like_PHP"/>
</dbReference>
<evidence type="ECO:0000259" key="1">
    <source>
        <dbReference type="Pfam" id="PF00149"/>
    </source>
</evidence>
<dbReference type="PANTHER" id="PTHR39323">
    <property type="entry name" value="BLR1149 PROTEIN"/>
    <property type="match status" value="1"/>
</dbReference>
<feature type="domain" description="Calcineurin-like phosphoesterase" evidence="1">
    <location>
        <begin position="25"/>
        <end position="157"/>
    </location>
</feature>
<organism evidence="2 3">
    <name type="scientific">Acidianus brierleyi</name>
    <dbReference type="NCBI Taxonomy" id="41673"/>
    <lineage>
        <taxon>Archaea</taxon>
        <taxon>Thermoproteota</taxon>
        <taxon>Thermoprotei</taxon>
        <taxon>Sulfolobales</taxon>
        <taxon>Sulfolobaceae</taxon>
        <taxon>Acidianus</taxon>
    </lineage>
</organism>
<dbReference type="PIRSF" id="PIRSF000887">
    <property type="entry name" value="Pesterase_MJ0037"/>
    <property type="match status" value="1"/>
</dbReference>
<dbReference type="GO" id="GO:0016787">
    <property type="term" value="F:hydrolase activity"/>
    <property type="evidence" value="ECO:0007669"/>
    <property type="project" value="InterPro"/>
</dbReference>
<dbReference type="RefSeq" id="WP_110270894.1">
    <property type="nucleotide sequence ID" value="NZ_CP029289.2"/>
</dbReference>
<evidence type="ECO:0000313" key="3">
    <source>
        <dbReference type="Proteomes" id="UP000248044"/>
    </source>
</evidence>
<sequence>MLEISQDLFIESDIPGLYFKKMNSMILSDVHIGYEEEMAKKGIFLPKVQKKKFIDIYNKSLKIFKFDKIIIDGDLKHMFNSLGKEERSDLNDIFNILKNDNIKVIVIKGNHDNYISLVTEKFDNVELVDNLDLGNIYIYHGHKDVKLRDNTTYIIGHEHPRISIKDKLGFSRKLQCFLNIPLKNSSNVIVLPSIGTYQSGNDVSLLHNNYMSPIIRNFGILEKAKPYVIIEKEGIMEFPELGLLKNILF</sequence>
<name>A0A2U9IG62_9CREN</name>
<keyword evidence="3" id="KW-1185">Reference proteome</keyword>
<dbReference type="AlphaFoldDB" id="A0A2U9IG62"/>
<dbReference type="Gene3D" id="3.60.21.10">
    <property type="match status" value="1"/>
</dbReference>
<reference evidence="2 3" key="1">
    <citation type="submission" date="2018-05" db="EMBL/GenBank/DDBJ databases">
        <title>Complete Genome Sequences of Extremely Thermoacidophilic, Metal-Mobilizing Type-Strain Members of the Archaeal Family Sulfolobaceae: Acidianus brierleyi DSM-1651T, Acidianus sulfidivorans DSM-18786T, Metallosphaera hakonensis DSM-7519T, and Metallosphaera prunae DSM-10039T.</title>
        <authorList>
            <person name="Counts J.A."/>
            <person name="Kelly R.M."/>
        </authorList>
    </citation>
    <scope>NUCLEOTIDE SEQUENCE [LARGE SCALE GENOMIC DNA]</scope>
    <source>
        <strain evidence="2 3">DSM 1651</strain>
    </source>
</reference>
<dbReference type="InterPro" id="IPR029052">
    <property type="entry name" value="Metallo-depent_PP-like"/>
</dbReference>
<dbReference type="GeneID" id="36832652"/>
<protein>
    <submittedName>
        <fullName evidence="2">Phosphoesterase</fullName>
    </submittedName>
</protein>